<dbReference type="STRING" id="94237.ENSMMOP00000015012"/>
<dbReference type="InterPro" id="IPR039055">
    <property type="entry name" value="MCU_fam"/>
</dbReference>
<evidence type="ECO:0000256" key="6">
    <source>
        <dbReference type="ARBA" id="ARBA00022837"/>
    </source>
</evidence>
<dbReference type="GO" id="GO:0005262">
    <property type="term" value="F:calcium channel activity"/>
    <property type="evidence" value="ECO:0007669"/>
    <property type="project" value="UniProtKB-UniRule"/>
</dbReference>
<dbReference type="GO" id="GO:0036444">
    <property type="term" value="P:calcium import into the mitochondrion"/>
    <property type="evidence" value="ECO:0007669"/>
    <property type="project" value="TreeGrafter"/>
</dbReference>
<feature type="domain" description="Calcium uniporter protein C-terminal" evidence="12">
    <location>
        <begin position="74"/>
        <end position="274"/>
    </location>
</feature>
<evidence type="ECO:0000256" key="4">
    <source>
        <dbReference type="ARBA" id="ARBA00022568"/>
    </source>
</evidence>
<comment type="domain">
    <text evidence="10">The selectivity filter, in which calcium ions are arranged in single file, is composed of two acidic rings separated by one helical turn along the central axis of the channel pore.</text>
</comment>
<proteinExistence type="inferred from homology"/>
<keyword evidence="10" id="KW-0496">Mitochondrion</keyword>
<feature type="transmembrane region" description="Helical" evidence="10">
    <location>
        <begin position="188"/>
        <end position="208"/>
    </location>
</feature>
<dbReference type="PANTHER" id="PTHR13462:SF6">
    <property type="entry name" value="CALCIUM UNIPORTER REGULATORY SUBUNIT MCUB, MITOCHONDRIAL"/>
    <property type="match status" value="1"/>
</dbReference>
<keyword evidence="10" id="KW-0999">Mitochondrion inner membrane</keyword>
<evidence type="ECO:0000259" key="12">
    <source>
        <dbReference type="Pfam" id="PF04678"/>
    </source>
</evidence>
<organism evidence="13 14">
    <name type="scientific">Mola mola</name>
    <name type="common">Ocean sunfish</name>
    <name type="synonym">Tetraodon mola</name>
    <dbReference type="NCBI Taxonomy" id="94237"/>
    <lineage>
        <taxon>Eukaryota</taxon>
        <taxon>Metazoa</taxon>
        <taxon>Chordata</taxon>
        <taxon>Craniata</taxon>
        <taxon>Vertebrata</taxon>
        <taxon>Euteleostomi</taxon>
        <taxon>Actinopterygii</taxon>
        <taxon>Neopterygii</taxon>
        <taxon>Teleostei</taxon>
        <taxon>Neoteleostei</taxon>
        <taxon>Acanthomorphata</taxon>
        <taxon>Eupercaria</taxon>
        <taxon>Tetraodontiformes</taxon>
        <taxon>Molidae</taxon>
        <taxon>Mola</taxon>
    </lineage>
</organism>
<comment type="function">
    <text evidence="10">Mitochondrial inner membrane calcium uniporter that mediates calcium uptake into mitochondria. Mitochondrial calcium homeostasis plays key roles in cellular physiology and regulates cell bioenergetics, cytoplasmic calcium signals and activation of cell death pathways.</text>
</comment>
<evidence type="ECO:0000256" key="1">
    <source>
        <dbReference type="ARBA" id="ARBA00004141"/>
    </source>
</evidence>
<keyword evidence="5 10" id="KW-0812">Transmembrane</keyword>
<keyword evidence="10" id="KW-0407">Ion channel</keyword>
<comment type="subcellular location">
    <subcellularLocation>
        <location evidence="1">Membrane</location>
        <topology evidence="1">Multi-pass membrane protein</topology>
    </subcellularLocation>
    <subcellularLocation>
        <location evidence="10">Mitochondrion inner membrane</location>
        <topology evidence="10">Multi-pass membrane protein</topology>
    </subcellularLocation>
</comment>
<dbReference type="GO" id="GO:0019855">
    <property type="term" value="F:calcium channel inhibitor activity"/>
    <property type="evidence" value="ECO:0007669"/>
    <property type="project" value="TreeGrafter"/>
</dbReference>
<keyword evidence="14" id="KW-1185">Reference proteome</keyword>
<evidence type="ECO:0000256" key="9">
    <source>
        <dbReference type="ARBA" id="ARBA00023136"/>
    </source>
</evidence>
<dbReference type="InterPro" id="IPR006769">
    <property type="entry name" value="MCU_C"/>
</dbReference>
<name>A0A3Q3WRH4_MOLML</name>
<keyword evidence="6 10" id="KW-0106">Calcium</keyword>
<sequence>EHVSRFHCTSPPASLSVYFVYSVYFEYPLDVSVRYSLGRPVLSLRLPSGQQCRFTLTPMLTTVGDLLRDIRAKDPEVQTASLLNTDGQRISSCTSMETVLNKDFQLLIDDVTHTVHALGQGSSHEHMLCVDDMKYTVHLLHSALSLPQRRQEKHGELLARREQLRRQLRPLETVRIEMAREADTKATILGWAGLAYLSLQGGFLAYLTRYVFAWDVMEPVTYFISCSTSMLFFAYYILTKQDFVCPQVRDRQFLHFFYRRVSQQKFDVGKYNELRDELAKVTKSSKAHRVFFRLEEMRKNPASARRCRLATRDHHEVEPSTERWPTPH</sequence>
<dbReference type="GO" id="GO:0051560">
    <property type="term" value="P:mitochondrial calcium ion homeostasis"/>
    <property type="evidence" value="ECO:0007669"/>
    <property type="project" value="UniProtKB-UniRule"/>
</dbReference>
<comment type="similarity">
    <text evidence="2 10">Belongs to the MCU (TC 1.A.77) family.</text>
</comment>
<keyword evidence="4 10" id="KW-0109">Calcium transport</keyword>
<dbReference type="Proteomes" id="UP000261620">
    <property type="component" value="Unplaced"/>
</dbReference>
<feature type="region of interest" description="Disordered" evidence="11">
    <location>
        <begin position="308"/>
        <end position="328"/>
    </location>
</feature>
<dbReference type="AlphaFoldDB" id="A0A3Q3WRH4"/>
<evidence type="ECO:0000256" key="10">
    <source>
        <dbReference type="RuleBase" id="RU367035"/>
    </source>
</evidence>
<keyword evidence="3 10" id="KW-0813">Transport</keyword>
<dbReference type="OMA" id="GSSHEHM"/>
<keyword evidence="8 10" id="KW-0406">Ion transport</keyword>
<dbReference type="Pfam" id="PF04678">
    <property type="entry name" value="MCU"/>
    <property type="match status" value="1"/>
</dbReference>
<dbReference type="Ensembl" id="ENSMMOT00000015258.1">
    <property type="protein sequence ID" value="ENSMMOP00000015012.1"/>
    <property type="gene ID" value="ENSMMOG00000011469.1"/>
</dbReference>
<feature type="transmembrane region" description="Helical" evidence="10">
    <location>
        <begin position="220"/>
        <end position="238"/>
    </location>
</feature>
<keyword evidence="10" id="KW-0107">Calcium channel</keyword>
<reference evidence="13" key="2">
    <citation type="submission" date="2025-09" db="UniProtKB">
        <authorList>
            <consortium name="Ensembl"/>
        </authorList>
    </citation>
    <scope>IDENTIFICATION</scope>
</reference>
<dbReference type="GO" id="GO:1990246">
    <property type="term" value="C:uniplex complex"/>
    <property type="evidence" value="ECO:0007669"/>
    <property type="project" value="TreeGrafter"/>
</dbReference>
<evidence type="ECO:0000256" key="11">
    <source>
        <dbReference type="SAM" id="MobiDB-lite"/>
    </source>
</evidence>
<evidence type="ECO:0000313" key="14">
    <source>
        <dbReference type="Proteomes" id="UP000261620"/>
    </source>
</evidence>
<dbReference type="PANTHER" id="PTHR13462">
    <property type="entry name" value="CALCIUM UNIPORTER PROTEIN, MITOCHONDRIAL"/>
    <property type="match status" value="1"/>
</dbReference>
<feature type="compositionally biased region" description="Basic and acidic residues" evidence="11">
    <location>
        <begin position="310"/>
        <end position="321"/>
    </location>
</feature>
<protein>
    <recommendedName>
        <fullName evidence="10">Calcium uniporter protein</fullName>
    </recommendedName>
</protein>
<evidence type="ECO:0000256" key="8">
    <source>
        <dbReference type="ARBA" id="ARBA00023065"/>
    </source>
</evidence>
<evidence type="ECO:0000256" key="5">
    <source>
        <dbReference type="ARBA" id="ARBA00022692"/>
    </source>
</evidence>
<evidence type="ECO:0000256" key="2">
    <source>
        <dbReference type="ARBA" id="ARBA00005653"/>
    </source>
</evidence>
<keyword evidence="9 10" id="KW-0472">Membrane</keyword>
<evidence type="ECO:0000256" key="7">
    <source>
        <dbReference type="ARBA" id="ARBA00022989"/>
    </source>
</evidence>
<evidence type="ECO:0000256" key="3">
    <source>
        <dbReference type="ARBA" id="ARBA00022448"/>
    </source>
</evidence>
<keyword evidence="7 10" id="KW-1133">Transmembrane helix</keyword>
<evidence type="ECO:0000313" key="13">
    <source>
        <dbReference type="Ensembl" id="ENSMMOP00000015012.1"/>
    </source>
</evidence>
<reference evidence="13" key="1">
    <citation type="submission" date="2025-08" db="UniProtKB">
        <authorList>
            <consortium name="Ensembl"/>
        </authorList>
    </citation>
    <scope>IDENTIFICATION</scope>
</reference>
<dbReference type="GO" id="GO:0015292">
    <property type="term" value="F:uniporter activity"/>
    <property type="evidence" value="ECO:0007669"/>
    <property type="project" value="UniProtKB-UniRule"/>
</dbReference>
<accession>A0A3Q3WRH4</accession>